<evidence type="ECO:0000256" key="4">
    <source>
        <dbReference type="ARBA" id="ARBA00023014"/>
    </source>
</evidence>
<dbReference type="InterPro" id="IPR036922">
    <property type="entry name" value="Rieske_2Fe-2S_sf"/>
</dbReference>
<dbReference type="Proteomes" id="UP000660862">
    <property type="component" value="Unassembled WGS sequence"/>
</dbReference>
<feature type="domain" description="Rieske" evidence="7">
    <location>
        <begin position="3"/>
        <end position="98"/>
    </location>
</feature>
<sequence length="111" mass="12448">MKWIKVADGEIPKTDGIRKIKIGGKHVCIIRHGDKLHATSVRCPHAGADLSGGWCEEERLICPYHRHAFSLETGRGDPGQGDYITVYPLEERAGEWFIGMKESWLGSLFKT</sequence>
<dbReference type="InterPro" id="IPR017941">
    <property type="entry name" value="Rieske_2Fe-2S"/>
</dbReference>
<name>A0A917I3C4_9SPHI</name>
<protein>
    <recommendedName>
        <fullName evidence="7">Rieske domain-containing protein</fullName>
    </recommendedName>
</protein>
<comment type="cofactor">
    <cofactor evidence="5">
        <name>[2Fe-2S] cluster</name>
        <dbReference type="ChEBI" id="CHEBI:190135"/>
    </cofactor>
</comment>
<keyword evidence="3" id="KW-0408">Iron</keyword>
<gene>
    <name evidence="8" type="ORF">GCM10007415_46970</name>
</gene>
<proteinExistence type="inferred from homology"/>
<dbReference type="SUPFAM" id="SSF50022">
    <property type="entry name" value="ISP domain"/>
    <property type="match status" value="1"/>
</dbReference>
<accession>A0A917I3C4</accession>
<organism evidence="8 9">
    <name type="scientific">Parapedobacter pyrenivorans</name>
    <dbReference type="NCBI Taxonomy" id="1305674"/>
    <lineage>
        <taxon>Bacteria</taxon>
        <taxon>Pseudomonadati</taxon>
        <taxon>Bacteroidota</taxon>
        <taxon>Sphingobacteriia</taxon>
        <taxon>Sphingobacteriales</taxon>
        <taxon>Sphingobacteriaceae</taxon>
        <taxon>Parapedobacter</taxon>
    </lineage>
</organism>
<dbReference type="PROSITE" id="PS51296">
    <property type="entry name" value="RIESKE"/>
    <property type="match status" value="1"/>
</dbReference>
<comment type="similarity">
    <text evidence="6">Belongs to the bacterial ring-hydroxylating dioxygenase ferredoxin component family.</text>
</comment>
<evidence type="ECO:0000256" key="5">
    <source>
        <dbReference type="ARBA" id="ARBA00034078"/>
    </source>
</evidence>
<comment type="caution">
    <text evidence="8">The sequence shown here is derived from an EMBL/GenBank/DDBJ whole genome shotgun (WGS) entry which is preliminary data.</text>
</comment>
<dbReference type="GO" id="GO:0046872">
    <property type="term" value="F:metal ion binding"/>
    <property type="evidence" value="ECO:0007669"/>
    <property type="project" value="UniProtKB-KW"/>
</dbReference>
<dbReference type="RefSeq" id="WP_188508580.1">
    <property type="nucleotide sequence ID" value="NZ_BMER01000007.1"/>
</dbReference>
<dbReference type="AlphaFoldDB" id="A0A917I3C4"/>
<keyword evidence="2" id="KW-0479">Metal-binding</keyword>
<dbReference type="Gene3D" id="2.102.10.10">
    <property type="entry name" value="Rieske [2Fe-2S] iron-sulphur domain"/>
    <property type="match status" value="1"/>
</dbReference>
<reference evidence="8" key="1">
    <citation type="journal article" date="2014" name="Int. J. Syst. Evol. Microbiol.">
        <title>Complete genome sequence of Corynebacterium casei LMG S-19264T (=DSM 44701T), isolated from a smear-ripened cheese.</title>
        <authorList>
            <consortium name="US DOE Joint Genome Institute (JGI-PGF)"/>
            <person name="Walter F."/>
            <person name="Albersmeier A."/>
            <person name="Kalinowski J."/>
            <person name="Ruckert C."/>
        </authorList>
    </citation>
    <scope>NUCLEOTIDE SEQUENCE</scope>
    <source>
        <strain evidence="8">CGMCC 1.12195</strain>
    </source>
</reference>
<dbReference type="EMBL" id="BMER01000007">
    <property type="protein sequence ID" value="GGH05226.1"/>
    <property type="molecule type" value="Genomic_DNA"/>
</dbReference>
<reference evidence="8" key="2">
    <citation type="submission" date="2020-09" db="EMBL/GenBank/DDBJ databases">
        <authorList>
            <person name="Sun Q."/>
            <person name="Zhou Y."/>
        </authorList>
    </citation>
    <scope>NUCLEOTIDE SEQUENCE</scope>
    <source>
        <strain evidence="8">CGMCC 1.12195</strain>
    </source>
</reference>
<dbReference type="Pfam" id="PF00355">
    <property type="entry name" value="Rieske"/>
    <property type="match status" value="1"/>
</dbReference>
<dbReference type="GO" id="GO:0051537">
    <property type="term" value="F:2 iron, 2 sulfur cluster binding"/>
    <property type="evidence" value="ECO:0007669"/>
    <property type="project" value="UniProtKB-KW"/>
</dbReference>
<keyword evidence="4" id="KW-0411">Iron-sulfur</keyword>
<evidence type="ECO:0000256" key="2">
    <source>
        <dbReference type="ARBA" id="ARBA00022723"/>
    </source>
</evidence>
<dbReference type="PANTHER" id="PTHR21496">
    <property type="entry name" value="FERREDOXIN-RELATED"/>
    <property type="match status" value="1"/>
</dbReference>
<dbReference type="PANTHER" id="PTHR21496:SF0">
    <property type="entry name" value="RIESKE DOMAIN-CONTAINING PROTEIN"/>
    <property type="match status" value="1"/>
</dbReference>
<evidence type="ECO:0000256" key="6">
    <source>
        <dbReference type="ARBA" id="ARBA00038001"/>
    </source>
</evidence>
<evidence type="ECO:0000256" key="1">
    <source>
        <dbReference type="ARBA" id="ARBA00022714"/>
    </source>
</evidence>
<evidence type="ECO:0000256" key="3">
    <source>
        <dbReference type="ARBA" id="ARBA00023004"/>
    </source>
</evidence>
<evidence type="ECO:0000313" key="8">
    <source>
        <dbReference type="EMBL" id="GGH05226.1"/>
    </source>
</evidence>
<evidence type="ECO:0000259" key="7">
    <source>
        <dbReference type="PROSITE" id="PS51296"/>
    </source>
</evidence>
<keyword evidence="9" id="KW-1185">Reference proteome</keyword>
<keyword evidence="1" id="KW-0001">2Fe-2S</keyword>
<evidence type="ECO:0000313" key="9">
    <source>
        <dbReference type="Proteomes" id="UP000660862"/>
    </source>
</evidence>
<dbReference type="CDD" id="cd03467">
    <property type="entry name" value="Rieske"/>
    <property type="match status" value="1"/>
</dbReference>